<organism evidence="7 8">
    <name type="scientific">Glaciecola nitratireducens (strain JCM 12485 / KCTC 12276 / FR1064)</name>
    <dbReference type="NCBI Taxonomy" id="1085623"/>
    <lineage>
        <taxon>Bacteria</taxon>
        <taxon>Pseudomonadati</taxon>
        <taxon>Pseudomonadota</taxon>
        <taxon>Gammaproteobacteria</taxon>
        <taxon>Alteromonadales</taxon>
        <taxon>Alteromonadaceae</taxon>
        <taxon>Brumicola</taxon>
    </lineage>
</organism>
<dbReference type="Pfam" id="PF00582">
    <property type="entry name" value="Usp"/>
    <property type="match status" value="1"/>
</dbReference>
<dbReference type="PIRSF" id="PIRSF006276">
    <property type="entry name" value="UspA"/>
    <property type="match status" value="1"/>
</dbReference>
<comment type="subcellular location">
    <subcellularLocation>
        <location evidence="1 5">Cytoplasm</location>
    </subcellularLocation>
</comment>
<dbReference type="EMBL" id="CP003060">
    <property type="protein sequence ID" value="AEP31365.1"/>
    <property type="molecule type" value="Genomic_DNA"/>
</dbReference>
<dbReference type="RefSeq" id="WP_014110236.1">
    <property type="nucleotide sequence ID" value="NC_016041.1"/>
</dbReference>
<dbReference type="eggNOG" id="COG0589">
    <property type="taxonomic scope" value="Bacteria"/>
</dbReference>
<dbReference type="OrthoDB" id="9792500at2"/>
<dbReference type="HOGENOM" id="CLU_049301_11_3_6"/>
<evidence type="ECO:0000256" key="2">
    <source>
        <dbReference type="ARBA" id="ARBA00008791"/>
    </source>
</evidence>
<dbReference type="PANTHER" id="PTHR47892:SF1">
    <property type="entry name" value="UNIVERSAL STRESS PROTEIN E"/>
    <property type="match status" value="1"/>
</dbReference>
<evidence type="ECO:0000313" key="8">
    <source>
        <dbReference type="Proteomes" id="UP000009282"/>
    </source>
</evidence>
<feature type="domain" description="UspA" evidence="6">
    <location>
        <begin position="4"/>
        <end position="141"/>
    </location>
</feature>
<proteinExistence type="inferred from homology"/>
<comment type="function">
    <text evidence="4">Required for resistance to DNA-damaging agents.</text>
</comment>
<dbReference type="PANTHER" id="PTHR47892">
    <property type="entry name" value="UNIVERSAL STRESS PROTEIN E"/>
    <property type="match status" value="1"/>
</dbReference>
<evidence type="ECO:0000256" key="3">
    <source>
        <dbReference type="ARBA" id="ARBA00022490"/>
    </source>
</evidence>
<reference evidence="7 8" key="1">
    <citation type="journal article" date="2011" name="J. Bacteriol.">
        <title>Complete genome sequence of seawater bacterium Glaciecola nitratireducens FR1064T.</title>
        <authorList>
            <person name="Bian F."/>
            <person name="Qin Q.L."/>
            <person name="Xie B.B."/>
            <person name="Shu Y.L."/>
            <person name="Zhang X.Y."/>
            <person name="Yu Y."/>
            <person name="Chen B."/>
            <person name="Chen X.L."/>
            <person name="Zhou B.C."/>
            <person name="Zhang Y.Z."/>
        </authorList>
    </citation>
    <scope>NUCLEOTIDE SEQUENCE [LARGE SCALE GENOMIC DNA]</scope>
    <source>
        <strain evidence="8">JCM 12485 / KCTC 12276 / FR1064</strain>
    </source>
</reference>
<dbReference type="InterPro" id="IPR006015">
    <property type="entry name" value="Universal_stress_UspA"/>
</dbReference>
<keyword evidence="8" id="KW-1185">Reference proteome</keyword>
<dbReference type="SUPFAM" id="SSF52402">
    <property type="entry name" value="Adenine nucleotide alpha hydrolases-like"/>
    <property type="match status" value="1"/>
</dbReference>
<evidence type="ECO:0000256" key="5">
    <source>
        <dbReference type="PIRNR" id="PIRNR006276"/>
    </source>
</evidence>
<dbReference type="Proteomes" id="UP000009282">
    <property type="component" value="Chromosome"/>
</dbReference>
<accession>G4QE91</accession>
<dbReference type="Gene3D" id="3.40.50.620">
    <property type="entry name" value="HUPs"/>
    <property type="match status" value="1"/>
</dbReference>
<dbReference type="InterPro" id="IPR014729">
    <property type="entry name" value="Rossmann-like_a/b/a_fold"/>
</dbReference>
<dbReference type="STRING" id="1085623.GNIT_3271"/>
<evidence type="ECO:0000313" key="7">
    <source>
        <dbReference type="EMBL" id="AEP31365.1"/>
    </source>
</evidence>
<dbReference type="GO" id="GO:0005737">
    <property type="term" value="C:cytoplasm"/>
    <property type="evidence" value="ECO:0007669"/>
    <property type="project" value="UniProtKB-SubCell"/>
</dbReference>
<dbReference type="KEGG" id="gni:GNIT_3271"/>
<keyword evidence="3 5" id="KW-0963">Cytoplasm</keyword>
<evidence type="ECO:0000259" key="6">
    <source>
        <dbReference type="Pfam" id="PF00582"/>
    </source>
</evidence>
<evidence type="ECO:0000256" key="4">
    <source>
        <dbReference type="ARBA" id="ARBA00037131"/>
    </source>
</evidence>
<dbReference type="InterPro" id="IPR006016">
    <property type="entry name" value="UspA"/>
</dbReference>
<sequence length="146" mass="15925">MSTYKKILVAIDINADYETVIKKALIVCQSPDDLSLAYIPLSSMYIQPYLYGADYSAIDDSERLARAQAKLDEIAQKFGIKKQNTHLKAGDAADEIKQIANDIDADLIVIGTHGRSGIKLLLGSTANAVLHGVKQDVLAVRVHDNN</sequence>
<dbReference type="CDD" id="cd00293">
    <property type="entry name" value="USP-like"/>
    <property type="match status" value="1"/>
</dbReference>
<dbReference type="PRINTS" id="PR01438">
    <property type="entry name" value="UNVRSLSTRESS"/>
</dbReference>
<gene>
    <name evidence="7" type="primary">uspA</name>
    <name evidence="7" type="ordered locus">GNIT_3271</name>
</gene>
<dbReference type="AlphaFoldDB" id="G4QE91"/>
<name>G4QE91_GLANF</name>
<evidence type="ECO:0000256" key="1">
    <source>
        <dbReference type="ARBA" id="ARBA00004496"/>
    </source>
</evidence>
<protein>
    <recommendedName>
        <fullName evidence="5">Universal stress protein</fullName>
    </recommendedName>
</protein>
<comment type="similarity">
    <text evidence="2 5">Belongs to the universal stress protein A family.</text>
</comment>